<feature type="transmembrane region" description="Helical" evidence="7">
    <location>
        <begin position="44"/>
        <end position="67"/>
    </location>
</feature>
<name>A0A7R9A9C9_9CRUS</name>
<accession>A0A7R9A9C9</accession>
<evidence type="ECO:0000256" key="5">
    <source>
        <dbReference type="ARBA" id="ARBA00022989"/>
    </source>
</evidence>
<dbReference type="PANTHER" id="PTHR10361">
    <property type="entry name" value="SODIUM-BILE ACID COTRANSPORTER"/>
    <property type="match status" value="1"/>
</dbReference>
<keyword evidence="5 7" id="KW-1133">Transmembrane helix</keyword>
<keyword evidence="6 7" id="KW-0472">Membrane</keyword>
<proteinExistence type="inferred from homology"/>
<gene>
    <name evidence="8" type="ORF">DSTB1V02_LOCUS9689</name>
</gene>
<evidence type="ECO:0000256" key="2">
    <source>
        <dbReference type="ARBA" id="ARBA00006528"/>
    </source>
</evidence>
<feature type="transmembrane region" description="Helical" evidence="7">
    <location>
        <begin position="119"/>
        <end position="141"/>
    </location>
</feature>
<evidence type="ECO:0000313" key="9">
    <source>
        <dbReference type="Proteomes" id="UP000677054"/>
    </source>
</evidence>
<dbReference type="OrthoDB" id="203097at2759"/>
<protein>
    <submittedName>
        <fullName evidence="8">Uncharacterized protein</fullName>
    </submittedName>
</protein>
<comment type="subcellular location">
    <subcellularLocation>
        <location evidence="1">Membrane</location>
        <topology evidence="1">Multi-pass membrane protein</topology>
    </subcellularLocation>
</comment>
<organism evidence="8">
    <name type="scientific">Darwinula stevensoni</name>
    <dbReference type="NCBI Taxonomy" id="69355"/>
    <lineage>
        <taxon>Eukaryota</taxon>
        <taxon>Metazoa</taxon>
        <taxon>Ecdysozoa</taxon>
        <taxon>Arthropoda</taxon>
        <taxon>Crustacea</taxon>
        <taxon>Oligostraca</taxon>
        <taxon>Ostracoda</taxon>
        <taxon>Podocopa</taxon>
        <taxon>Podocopida</taxon>
        <taxon>Darwinulocopina</taxon>
        <taxon>Darwinuloidea</taxon>
        <taxon>Darwinulidae</taxon>
        <taxon>Darwinula</taxon>
    </lineage>
</organism>
<reference evidence="8" key="1">
    <citation type="submission" date="2020-11" db="EMBL/GenBank/DDBJ databases">
        <authorList>
            <person name="Tran Van P."/>
        </authorList>
    </citation>
    <scope>NUCLEOTIDE SEQUENCE</scope>
</reference>
<dbReference type="EMBL" id="LR902062">
    <property type="protein sequence ID" value="CAD7249903.1"/>
    <property type="molecule type" value="Genomic_DNA"/>
</dbReference>
<keyword evidence="3 7" id="KW-0812">Transmembrane</keyword>
<evidence type="ECO:0000256" key="4">
    <source>
        <dbReference type="ARBA" id="ARBA00022847"/>
    </source>
</evidence>
<sequence length="168" mass="18812">MLVSFFTSLWLFEDSFTRLGLFVLGCSPGGTNSNFYNLLLRGDVNLSITMTTISTIAALGMMPLWMWMLARHLTPKGEYTIQIPYSQLALSLFLLTVPLACGLLIKLKRPKWAAISNRIIRPFTFLILIFNLTARIIPLFAPSKSFLKSGILPSFGRKSNVNTTLLGY</sequence>
<evidence type="ECO:0000256" key="3">
    <source>
        <dbReference type="ARBA" id="ARBA00022692"/>
    </source>
</evidence>
<evidence type="ECO:0000313" key="8">
    <source>
        <dbReference type="EMBL" id="CAD7249903.1"/>
    </source>
</evidence>
<dbReference type="InterPro" id="IPR038770">
    <property type="entry name" value="Na+/solute_symporter_sf"/>
</dbReference>
<keyword evidence="4" id="KW-0769">Symport</keyword>
<dbReference type="Gene3D" id="1.20.1530.20">
    <property type="match status" value="1"/>
</dbReference>
<evidence type="ECO:0000256" key="7">
    <source>
        <dbReference type="SAM" id="Phobius"/>
    </source>
</evidence>
<dbReference type="InterPro" id="IPR004710">
    <property type="entry name" value="Bilac:Na_transpt"/>
</dbReference>
<evidence type="ECO:0000256" key="1">
    <source>
        <dbReference type="ARBA" id="ARBA00004141"/>
    </source>
</evidence>
<keyword evidence="4" id="KW-0813">Transport</keyword>
<feature type="transmembrane region" description="Helical" evidence="7">
    <location>
        <begin position="88"/>
        <end position="107"/>
    </location>
</feature>
<dbReference type="Proteomes" id="UP000677054">
    <property type="component" value="Unassembled WGS sequence"/>
</dbReference>
<dbReference type="EMBL" id="CAJPEV010002545">
    <property type="protein sequence ID" value="CAG0897277.1"/>
    <property type="molecule type" value="Genomic_DNA"/>
</dbReference>
<evidence type="ECO:0000256" key="6">
    <source>
        <dbReference type="ARBA" id="ARBA00023136"/>
    </source>
</evidence>
<dbReference type="PANTHER" id="PTHR10361:SF28">
    <property type="entry name" value="P3 PROTEIN-RELATED"/>
    <property type="match status" value="1"/>
</dbReference>
<keyword evidence="9" id="KW-1185">Reference proteome</keyword>
<comment type="similarity">
    <text evidence="2">Belongs to the bile acid:sodium symporter (BASS) (TC 2.A.28) family.</text>
</comment>
<dbReference type="GO" id="GO:0016020">
    <property type="term" value="C:membrane"/>
    <property type="evidence" value="ECO:0007669"/>
    <property type="project" value="UniProtKB-SubCell"/>
</dbReference>
<dbReference type="AlphaFoldDB" id="A0A7R9A9C9"/>
<dbReference type="GO" id="GO:0015293">
    <property type="term" value="F:symporter activity"/>
    <property type="evidence" value="ECO:0007669"/>
    <property type="project" value="UniProtKB-KW"/>
</dbReference>
<dbReference type="InterPro" id="IPR002657">
    <property type="entry name" value="BilAc:Na_symport/Acr3"/>
</dbReference>
<dbReference type="Pfam" id="PF01758">
    <property type="entry name" value="SBF"/>
    <property type="match status" value="1"/>
</dbReference>